<evidence type="ECO:0000313" key="6">
    <source>
        <dbReference type="Proteomes" id="UP001153636"/>
    </source>
</evidence>
<name>A0A9P0CU23_9CUCU</name>
<evidence type="ECO:0000313" key="5">
    <source>
        <dbReference type="EMBL" id="CAH1106538.1"/>
    </source>
</evidence>
<proteinExistence type="inferred from homology"/>
<dbReference type="PIRSF" id="PIRSF000459">
    <property type="entry name" value="TGM_EBP42"/>
    <property type="match status" value="1"/>
</dbReference>
<sequence length="713" mass="80740">MALETEMLYLYPKENSKLHKTNQYDLVTDEEQPTPVLRRGQKFTVAVRFSNRPFDRTRDILRILFNFGPNPHPIKGTSGVVNIDPSKRHTIDEEQKLWFGNVLDDKRDTLTLEIFAPPNIPVGLWAVKVETSLISARTQINSFDYDGDLYFICNPWNCHDMTFMPQSRLLEEYVLNETGKIWVGPLGTTKGREWIFGQFDACVLPAVQLMFDKSGLAHASRGDPIRLSRMISKMVNSNDDDGILVGRWDGDYEDGTAPSAWTGSVPILQEYLDTQNSVSYGQCWVFSGVATTICRALGIPSRVVSNLVSAHDANSTLTVDKYFNEKNEEMPFDPNNPEGEDSIWNYHVWSDVYMARPDLPPGYGGWQAIDATPQETSDGTYQCGPASLEAIKKGQVGFNYDVGFMVASVNADLMRWKRDHTNVLGYTRIYCNKYHVGRMILTKQPFMFDYNGDRDRQDITIEYKATEGSRAERLSLFNAVRGTEAAKRFYDMSSDVIEDVEFDLLELEQIKIGESFSVVVKIKNTCEKTRNIKCQLSAATVYYNGVKAHPISKDEGEFNLKPKSTEELRLTVTADEYLDKLVEYSIMKIYAIATVTDTNQTWADEDDFQVIKPDITIKVPRNVIARRPTVISLRFVNPLKKTLTNCKFHVSGASLLRNQIITHPDVKPGSVITIDTSVIPKYEGEQKLVTTFSSRELMGITGTAKVDVHLHEE</sequence>
<dbReference type="InterPro" id="IPR002931">
    <property type="entry name" value="Transglutaminase-like"/>
</dbReference>
<feature type="binding site" evidence="3">
    <location>
        <position position="472"/>
    </location>
    <ligand>
        <name>Ca(2+)</name>
        <dbReference type="ChEBI" id="CHEBI:29108"/>
    </ligand>
</feature>
<reference evidence="5" key="1">
    <citation type="submission" date="2022-01" db="EMBL/GenBank/DDBJ databases">
        <authorList>
            <person name="King R."/>
        </authorList>
    </citation>
    <scope>NUCLEOTIDE SEQUENCE</scope>
</reference>
<dbReference type="Proteomes" id="UP001153636">
    <property type="component" value="Chromosome 2"/>
</dbReference>
<dbReference type="Pfam" id="PF01841">
    <property type="entry name" value="Transglut_core"/>
    <property type="match status" value="1"/>
</dbReference>
<feature type="domain" description="Transglutaminase-like" evidence="4">
    <location>
        <begin position="275"/>
        <end position="373"/>
    </location>
</feature>
<dbReference type="SUPFAM" id="SSF81296">
    <property type="entry name" value="E set domains"/>
    <property type="match status" value="1"/>
</dbReference>
<dbReference type="GO" id="GO:0003810">
    <property type="term" value="F:protein-glutamine gamma-glutamyltransferase activity"/>
    <property type="evidence" value="ECO:0007669"/>
    <property type="project" value="InterPro"/>
</dbReference>
<feature type="active site" evidence="2">
    <location>
        <position position="347"/>
    </location>
</feature>
<dbReference type="InterPro" id="IPR023608">
    <property type="entry name" value="Transglutaminase_animal"/>
</dbReference>
<organism evidence="5 6">
    <name type="scientific">Psylliodes chrysocephalus</name>
    <dbReference type="NCBI Taxonomy" id="3402493"/>
    <lineage>
        <taxon>Eukaryota</taxon>
        <taxon>Metazoa</taxon>
        <taxon>Ecdysozoa</taxon>
        <taxon>Arthropoda</taxon>
        <taxon>Hexapoda</taxon>
        <taxon>Insecta</taxon>
        <taxon>Pterygota</taxon>
        <taxon>Neoptera</taxon>
        <taxon>Endopterygota</taxon>
        <taxon>Coleoptera</taxon>
        <taxon>Polyphaga</taxon>
        <taxon>Cucujiformia</taxon>
        <taxon>Chrysomeloidea</taxon>
        <taxon>Chrysomelidae</taxon>
        <taxon>Galerucinae</taxon>
        <taxon>Alticini</taxon>
        <taxon>Psylliodes</taxon>
    </lineage>
</organism>
<dbReference type="InterPro" id="IPR013808">
    <property type="entry name" value="Transglutaminase_AS"/>
</dbReference>
<dbReference type="FunFam" id="2.60.40.10:FF:000171">
    <property type="entry name" value="protein-glutamine gamma-glutamyltransferase 6"/>
    <property type="match status" value="1"/>
</dbReference>
<dbReference type="SMART" id="SM00460">
    <property type="entry name" value="TGc"/>
    <property type="match status" value="1"/>
</dbReference>
<dbReference type="InterPro" id="IPR038765">
    <property type="entry name" value="Papain-like_cys_pep_sf"/>
</dbReference>
<dbReference type="SUPFAM" id="SSF49309">
    <property type="entry name" value="Transglutaminase, two C-terminal domains"/>
    <property type="match status" value="2"/>
</dbReference>
<comment type="cofactor">
    <cofactor evidence="3">
        <name>Ca(2+)</name>
        <dbReference type="ChEBI" id="CHEBI:29108"/>
    </cofactor>
    <text evidence="3">Binds 1 Ca(2+) ion per subunit.</text>
</comment>
<gene>
    <name evidence="5" type="ORF">PSYICH_LOCUS6504</name>
</gene>
<protein>
    <recommendedName>
        <fullName evidence="4">Transglutaminase-like domain-containing protein</fullName>
    </recommendedName>
</protein>
<dbReference type="InterPro" id="IPR001102">
    <property type="entry name" value="Transglutaminase_N"/>
</dbReference>
<dbReference type="InterPro" id="IPR050779">
    <property type="entry name" value="Transglutaminase"/>
</dbReference>
<dbReference type="InterPro" id="IPR008958">
    <property type="entry name" value="Transglutaminase_C"/>
</dbReference>
<dbReference type="Pfam" id="PF00927">
    <property type="entry name" value="Transglut_C"/>
    <property type="match status" value="2"/>
</dbReference>
<dbReference type="FunFam" id="3.90.260.10:FF:000002">
    <property type="entry name" value="Erythrocyte membrane protein band 4.2"/>
    <property type="match status" value="1"/>
</dbReference>
<dbReference type="PANTHER" id="PTHR11590:SF40">
    <property type="entry name" value="HEMOCYTE PROTEIN-GLUTAMINE GAMMA-GLUTAMYLTRANSFERASE-LIKE PROTEIN"/>
    <property type="match status" value="1"/>
</dbReference>
<feature type="binding site" evidence="3">
    <location>
        <position position="412"/>
    </location>
    <ligand>
        <name>Ca(2+)</name>
        <dbReference type="ChEBI" id="CHEBI:29108"/>
    </ligand>
</feature>
<dbReference type="AlphaFoldDB" id="A0A9P0CU23"/>
<dbReference type="FunFam" id="2.60.40.10:FF:000090">
    <property type="entry name" value="Protein-glutamine gamma-glutamyltransferase 2"/>
    <property type="match status" value="1"/>
</dbReference>
<comment type="similarity">
    <text evidence="1">Belongs to the transglutaminase superfamily. Transglutaminase family.</text>
</comment>
<feature type="binding site" evidence="3">
    <location>
        <position position="467"/>
    </location>
    <ligand>
        <name>Ca(2+)</name>
        <dbReference type="ChEBI" id="CHEBI:29108"/>
    </ligand>
</feature>
<dbReference type="OrthoDB" id="437511at2759"/>
<dbReference type="PANTHER" id="PTHR11590">
    <property type="entry name" value="PROTEIN-GLUTAMINE GAMMA-GLUTAMYLTRANSFERASE"/>
    <property type="match status" value="1"/>
</dbReference>
<dbReference type="Pfam" id="PF00868">
    <property type="entry name" value="Transglut_N"/>
    <property type="match status" value="1"/>
</dbReference>
<keyword evidence="3" id="KW-0106">Calcium</keyword>
<dbReference type="InterPro" id="IPR036238">
    <property type="entry name" value="Transglutaminase_C_sf"/>
</dbReference>
<keyword evidence="3" id="KW-0479">Metal-binding</keyword>
<dbReference type="InterPro" id="IPR014756">
    <property type="entry name" value="Ig_E-set"/>
</dbReference>
<evidence type="ECO:0000259" key="4">
    <source>
        <dbReference type="SMART" id="SM00460"/>
    </source>
</evidence>
<feature type="active site" evidence="2">
    <location>
        <position position="283"/>
    </location>
</feature>
<dbReference type="InterPro" id="IPR013783">
    <property type="entry name" value="Ig-like_fold"/>
</dbReference>
<evidence type="ECO:0000256" key="2">
    <source>
        <dbReference type="PIRSR" id="PIRSR000459-1"/>
    </source>
</evidence>
<keyword evidence="6" id="KW-1185">Reference proteome</keyword>
<dbReference type="InterPro" id="IPR036985">
    <property type="entry name" value="Transglutaminase-like_sf"/>
</dbReference>
<dbReference type="EMBL" id="OV651814">
    <property type="protein sequence ID" value="CAH1106538.1"/>
    <property type="molecule type" value="Genomic_DNA"/>
</dbReference>
<dbReference type="GO" id="GO:0046872">
    <property type="term" value="F:metal ion binding"/>
    <property type="evidence" value="ECO:0007669"/>
    <property type="project" value="UniProtKB-KW"/>
</dbReference>
<dbReference type="Gene3D" id="2.60.40.10">
    <property type="entry name" value="Immunoglobulins"/>
    <property type="match status" value="3"/>
</dbReference>
<accession>A0A9P0CU23</accession>
<dbReference type="SUPFAM" id="SSF54001">
    <property type="entry name" value="Cysteine proteinases"/>
    <property type="match status" value="1"/>
</dbReference>
<dbReference type="PROSITE" id="PS00547">
    <property type="entry name" value="TRANSGLUTAMINASES"/>
    <property type="match status" value="1"/>
</dbReference>
<evidence type="ECO:0000256" key="3">
    <source>
        <dbReference type="PIRSR" id="PIRSR000459-2"/>
    </source>
</evidence>
<feature type="active site" evidence="2">
    <location>
        <position position="370"/>
    </location>
</feature>
<dbReference type="Gene3D" id="3.90.260.10">
    <property type="entry name" value="Transglutaminase-like"/>
    <property type="match status" value="1"/>
</dbReference>
<evidence type="ECO:0000256" key="1">
    <source>
        <dbReference type="ARBA" id="ARBA00005968"/>
    </source>
</evidence>
<feature type="binding site" evidence="3">
    <location>
        <position position="410"/>
    </location>
    <ligand>
        <name>Ca(2+)</name>
        <dbReference type="ChEBI" id="CHEBI:29108"/>
    </ligand>
</feature>